<keyword evidence="4 12" id="KW-0812">Transmembrane</keyword>
<dbReference type="Pfam" id="PF01094">
    <property type="entry name" value="ANF_receptor"/>
    <property type="match status" value="1"/>
</dbReference>
<evidence type="ECO:0000256" key="4">
    <source>
        <dbReference type="ARBA" id="ARBA00022692"/>
    </source>
</evidence>
<keyword evidence="6 12" id="KW-1133">Transmembrane helix</keyword>
<dbReference type="SUPFAM" id="SSF53822">
    <property type="entry name" value="Periplasmic binding protein-like I"/>
    <property type="match status" value="1"/>
</dbReference>
<evidence type="ECO:0000256" key="9">
    <source>
        <dbReference type="ARBA" id="ARBA00023170"/>
    </source>
</evidence>
<evidence type="ECO:0000313" key="15">
    <source>
        <dbReference type="Proteomes" id="UP000736164"/>
    </source>
</evidence>
<dbReference type="InterPro" id="IPR001828">
    <property type="entry name" value="ANF_lig-bd_rcpt"/>
</dbReference>
<dbReference type="InterPro" id="IPR017978">
    <property type="entry name" value="GPCR_3_C"/>
</dbReference>
<feature type="non-terminal residue" evidence="14">
    <location>
        <position position="1"/>
    </location>
</feature>
<feature type="transmembrane region" description="Helical" evidence="12">
    <location>
        <begin position="719"/>
        <end position="742"/>
    </location>
</feature>
<evidence type="ECO:0000256" key="1">
    <source>
        <dbReference type="ARBA" id="ARBA00004651"/>
    </source>
</evidence>
<dbReference type="Gene3D" id="3.40.50.2300">
    <property type="match status" value="3"/>
</dbReference>
<dbReference type="InterPro" id="IPR011500">
    <property type="entry name" value="GPCR_3_9-Cys_dom"/>
</dbReference>
<dbReference type="InterPro" id="IPR017979">
    <property type="entry name" value="GPCR_3_CS"/>
</dbReference>
<evidence type="ECO:0000256" key="6">
    <source>
        <dbReference type="ARBA" id="ARBA00022989"/>
    </source>
</evidence>
<feature type="transmembrane region" description="Helical" evidence="12">
    <location>
        <begin position="559"/>
        <end position="578"/>
    </location>
</feature>
<evidence type="ECO:0000256" key="7">
    <source>
        <dbReference type="ARBA" id="ARBA00023040"/>
    </source>
</evidence>
<gene>
    <name evidence="14" type="primary">Casr_0</name>
    <name evidence="14" type="ORF">GTO95_0000133</name>
</gene>
<organism evidence="14 15">
    <name type="scientific">Atractosteus spatula</name>
    <name type="common">Alligator gar</name>
    <name type="synonym">Lepisosteus spatula</name>
    <dbReference type="NCBI Taxonomy" id="7917"/>
    <lineage>
        <taxon>Eukaryota</taxon>
        <taxon>Metazoa</taxon>
        <taxon>Chordata</taxon>
        <taxon>Craniata</taxon>
        <taxon>Vertebrata</taxon>
        <taxon>Euteleostomi</taxon>
        <taxon>Actinopterygii</taxon>
        <taxon>Neopterygii</taxon>
        <taxon>Holostei</taxon>
        <taxon>Semionotiformes</taxon>
        <taxon>Lepisosteidae</taxon>
        <taxon>Atractosteus</taxon>
    </lineage>
</organism>
<feature type="non-terminal residue" evidence="14">
    <location>
        <position position="829"/>
    </location>
</feature>
<keyword evidence="8 12" id="KW-0472">Membrane</keyword>
<dbReference type="PANTHER" id="PTHR24061:SF581">
    <property type="entry name" value="G-PROTEIN COUPLED RECEPTORS FAMILY 3 PROFILE DOMAIN-CONTAINING PROTEIN"/>
    <property type="match status" value="1"/>
</dbReference>
<dbReference type="Pfam" id="PF00003">
    <property type="entry name" value="7tm_3"/>
    <property type="match status" value="1"/>
</dbReference>
<dbReference type="InterPro" id="IPR038550">
    <property type="entry name" value="GPCR_3_9-Cys_sf"/>
</dbReference>
<feature type="transmembrane region" description="Helical" evidence="12">
    <location>
        <begin position="786"/>
        <end position="809"/>
    </location>
</feature>
<evidence type="ECO:0000313" key="14">
    <source>
        <dbReference type="EMBL" id="MBN3324993.1"/>
    </source>
</evidence>
<name>A0A8J7TIY7_ATRSP</name>
<dbReference type="PRINTS" id="PR00248">
    <property type="entry name" value="GPCRMGR"/>
</dbReference>
<keyword evidence="15" id="KW-1185">Reference proteome</keyword>
<evidence type="ECO:0000256" key="2">
    <source>
        <dbReference type="ARBA" id="ARBA00007242"/>
    </source>
</evidence>
<dbReference type="InterPro" id="IPR000337">
    <property type="entry name" value="GPCR_3"/>
</dbReference>
<keyword evidence="7" id="KW-0297">G-protein coupled receptor</keyword>
<dbReference type="InterPro" id="IPR028082">
    <property type="entry name" value="Peripla_BP_I"/>
</dbReference>
<evidence type="ECO:0000256" key="12">
    <source>
        <dbReference type="SAM" id="Phobius"/>
    </source>
</evidence>
<proteinExistence type="inferred from homology"/>
<feature type="transmembrane region" description="Helical" evidence="12">
    <location>
        <begin position="754"/>
        <end position="774"/>
    </location>
</feature>
<feature type="transmembrane region" description="Helical" evidence="12">
    <location>
        <begin position="598"/>
        <end position="618"/>
    </location>
</feature>
<keyword evidence="9" id="KW-0675">Receptor</keyword>
<dbReference type="PROSITE" id="PS50259">
    <property type="entry name" value="G_PROTEIN_RECEP_F3_4"/>
    <property type="match status" value="1"/>
</dbReference>
<dbReference type="PANTHER" id="PTHR24061">
    <property type="entry name" value="CALCIUM-SENSING RECEPTOR-RELATED"/>
    <property type="match status" value="1"/>
</dbReference>
<evidence type="ECO:0000256" key="3">
    <source>
        <dbReference type="ARBA" id="ARBA00022475"/>
    </source>
</evidence>
<keyword evidence="5" id="KW-0732">Signal</keyword>
<keyword evidence="3" id="KW-1003">Cell membrane</keyword>
<keyword evidence="10" id="KW-0325">Glycoprotein</keyword>
<dbReference type="AlphaFoldDB" id="A0A8J7TIY7"/>
<comment type="caution">
    <text evidence="14">The sequence shown here is derived from an EMBL/GenBank/DDBJ whole genome shotgun (WGS) entry which is preliminary data.</text>
</comment>
<dbReference type="Proteomes" id="UP000736164">
    <property type="component" value="Unassembled WGS sequence"/>
</dbReference>
<protein>
    <submittedName>
        <fullName evidence="14">CASR protein</fullName>
    </submittedName>
</protein>
<reference evidence="14" key="1">
    <citation type="journal article" date="2021" name="Cell">
        <title>Tracing the genetic footprints of vertebrate landing in non-teleost ray-finned fishes.</title>
        <authorList>
            <person name="Bi X."/>
            <person name="Wang K."/>
            <person name="Yang L."/>
            <person name="Pan H."/>
            <person name="Jiang H."/>
            <person name="Wei Q."/>
            <person name="Fang M."/>
            <person name="Yu H."/>
            <person name="Zhu C."/>
            <person name="Cai Y."/>
            <person name="He Y."/>
            <person name="Gan X."/>
            <person name="Zeng H."/>
            <person name="Yu D."/>
            <person name="Zhu Y."/>
            <person name="Jiang H."/>
            <person name="Qiu Q."/>
            <person name="Yang H."/>
            <person name="Zhang Y.E."/>
            <person name="Wang W."/>
            <person name="Zhu M."/>
            <person name="He S."/>
            <person name="Zhang G."/>
        </authorList>
    </citation>
    <scope>NUCLEOTIDE SEQUENCE</scope>
    <source>
        <strain evidence="14">Allg_001</strain>
    </source>
</reference>
<dbReference type="Pfam" id="PF07562">
    <property type="entry name" value="NCD3G"/>
    <property type="match status" value="1"/>
</dbReference>
<dbReference type="GO" id="GO:0005886">
    <property type="term" value="C:plasma membrane"/>
    <property type="evidence" value="ECO:0007669"/>
    <property type="project" value="UniProtKB-SubCell"/>
</dbReference>
<evidence type="ECO:0000256" key="5">
    <source>
        <dbReference type="ARBA" id="ARBA00022729"/>
    </source>
</evidence>
<dbReference type="PROSITE" id="PS00981">
    <property type="entry name" value="G_PROTEIN_RECEP_F3_3"/>
    <property type="match status" value="1"/>
</dbReference>
<sequence length="829" mass="92159">MRFAVEEINADEQLLSSLKLGYSMYDTCDSITKAVEEMFALVTGQDTYVPNYRCQMNMSLAAVIGESSSTISMVMARILGIYQYPQISYFSSIPVLSNKHEFPSFLRTIPSDNFQSKAFAYVVRYFGWKWVGTLAEDIAYGIQGVQLFTEKVKEFGTCIAFSERIPVVYSRERYVRVVEVIKNSRAKVIVVFSGETNMIPLVEEVARQNMTGITWLASEAWSTTTYIVAKDQSAYFSGTLGFAIPTCTIPGFDAFLARLQPLSSAGDIYVQEFWANVFGCTWASPAEGASRAGRPLCTGMERPSTAGNTFFDTANLRITCNVYSAVYAVAHALHNLLSCQEGRGPFSNGTCAKARDFEPWQLLARVTHCGSKQGTSRFSAQKWKKHFDVPCLSGLSALNSDKNKPLFSTLLHYMKNVQFVDRTGRKLYFDENGDTVPKYDIINWQQEADGSIVVRRVGWYDGSQKGQELWIDQASIIWNGNKKELPVSICSQSCPPGTRQSMKQGEPICCFDCVECRDGEISNGTDFTECIKCPEDYWSNKKRDECVPRQIEFLEFREPLGIVLTVLAVLGAVLAFSITGAFAKHSDTPLVRANNRELSFLLLGSLALCFLCALTFIGEPSGGVCVLRQVGFAVGFVLCISCILVKTIVVLLAFRMTTPNQNVMKRFRPVHQRAIVMVTTCVQIAICVGFLLSSPPSVHKNREAVIPKIFVECDAGSPLALFCVLAYTGFLAVINFGLAFLARNLPDNFNEAKFITFSLLVFVVVWITFIPAYISTKGKYLTAVEIFAILSSSFGLLACIFFPKCYVILIRPELNTKNKLIGRDCKGGF</sequence>
<dbReference type="FunFam" id="2.10.50.30:FF:000002">
    <property type="entry name" value="Vomeronasal 2 receptor, h1"/>
    <property type="match status" value="1"/>
</dbReference>
<dbReference type="EMBL" id="JAAWVO010073621">
    <property type="protein sequence ID" value="MBN3324993.1"/>
    <property type="molecule type" value="Genomic_DNA"/>
</dbReference>
<evidence type="ECO:0000256" key="11">
    <source>
        <dbReference type="ARBA" id="ARBA00023224"/>
    </source>
</evidence>
<comment type="similarity">
    <text evidence="2">Belongs to the G-protein coupled receptor 3 family.</text>
</comment>
<evidence type="ECO:0000259" key="13">
    <source>
        <dbReference type="PROSITE" id="PS50259"/>
    </source>
</evidence>
<accession>A0A8J7TIY7</accession>
<feature type="transmembrane region" description="Helical" evidence="12">
    <location>
        <begin position="630"/>
        <end position="654"/>
    </location>
</feature>
<evidence type="ECO:0000256" key="10">
    <source>
        <dbReference type="ARBA" id="ARBA00023180"/>
    </source>
</evidence>
<evidence type="ECO:0000256" key="8">
    <source>
        <dbReference type="ARBA" id="ARBA00023136"/>
    </source>
</evidence>
<dbReference type="GO" id="GO:0004930">
    <property type="term" value="F:G protein-coupled receptor activity"/>
    <property type="evidence" value="ECO:0007669"/>
    <property type="project" value="UniProtKB-KW"/>
</dbReference>
<feature type="domain" description="G-protein coupled receptors family 3 profile" evidence="13">
    <location>
        <begin position="560"/>
        <end position="824"/>
    </location>
</feature>
<dbReference type="CDD" id="cd15283">
    <property type="entry name" value="7tmC_V2R_pheromone"/>
    <property type="match status" value="1"/>
</dbReference>
<dbReference type="InterPro" id="IPR000068">
    <property type="entry name" value="GPCR_3_Ca_sens_rcpt-rel"/>
</dbReference>
<comment type="subcellular location">
    <subcellularLocation>
        <location evidence="1">Cell membrane</location>
        <topology evidence="1">Multi-pass membrane protein</topology>
    </subcellularLocation>
</comment>
<feature type="transmembrane region" description="Helical" evidence="12">
    <location>
        <begin position="674"/>
        <end position="692"/>
    </location>
</feature>
<dbReference type="FunFam" id="3.40.50.2300:FF:000016">
    <property type="entry name" value="Taste 1 receptor member 2"/>
    <property type="match status" value="1"/>
</dbReference>
<dbReference type="PRINTS" id="PR00592">
    <property type="entry name" value="CASENSINGR"/>
</dbReference>
<keyword evidence="11" id="KW-0807">Transducer</keyword>
<dbReference type="Gene3D" id="2.10.50.30">
    <property type="entry name" value="GPCR, family 3, nine cysteines domain"/>
    <property type="match status" value="1"/>
</dbReference>